<accession>A0A6A7AFY7</accession>
<evidence type="ECO:0000313" key="4">
    <source>
        <dbReference type="Proteomes" id="UP000799424"/>
    </source>
</evidence>
<organism evidence="3 4">
    <name type="scientific">Ophiobolus disseminans</name>
    <dbReference type="NCBI Taxonomy" id="1469910"/>
    <lineage>
        <taxon>Eukaryota</taxon>
        <taxon>Fungi</taxon>
        <taxon>Dikarya</taxon>
        <taxon>Ascomycota</taxon>
        <taxon>Pezizomycotina</taxon>
        <taxon>Dothideomycetes</taxon>
        <taxon>Pleosporomycetidae</taxon>
        <taxon>Pleosporales</taxon>
        <taxon>Pleosporineae</taxon>
        <taxon>Phaeosphaeriaceae</taxon>
        <taxon>Ophiobolus</taxon>
    </lineage>
</organism>
<dbReference type="InterPro" id="IPR052391">
    <property type="entry name" value="E3_Ligase-Neurotoxin"/>
</dbReference>
<feature type="repeat" description="ANK" evidence="1">
    <location>
        <begin position="645"/>
        <end position="677"/>
    </location>
</feature>
<proteinExistence type="predicted"/>
<dbReference type="InterPro" id="IPR036770">
    <property type="entry name" value="Ankyrin_rpt-contain_sf"/>
</dbReference>
<evidence type="ECO:0000256" key="2">
    <source>
        <dbReference type="SAM" id="MobiDB-lite"/>
    </source>
</evidence>
<dbReference type="InterPro" id="IPR011990">
    <property type="entry name" value="TPR-like_helical_dom_sf"/>
</dbReference>
<dbReference type="SUPFAM" id="SSF48452">
    <property type="entry name" value="TPR-like"/>
    <property type="match status" value="1"/>
</dbReference>
<dbReference type="SUPFAM" id="SSF48403">
    <property type="entry name" value="Ankyrin repeat"/>
    <property type="match status" value="1"/>
</dbReference>
<dbReference type="PROSITE" id="PS50297">
    <property type="entry name" value="ANK_REP_REGION"/>
    <property type="match status" value="1"/>
</dbReference>
<feature type="region of interest" description="Disordered" evidence="2">
    <location>
        <begin position="528"/>
        <end position="553"/>
    </location>
</feature>
<dbReference type="Gene3D" id="1.25.40.10">
    <property type="entry name" value="Tetratricopeptide repeat domain"/>
    <property type="match status" value="1"/>
</dbReference>
<sequence length="812" mass="90528">MASTAVAASGTTTALFALGKASWRIGVALSDLNEYVDIVGSQVKDLTGEVKVLGIECDLLYARLEELVDDGLCSCLATQVDESSRTLHELELFVRIVRGEETRFIGQAQRLRKLDKSRDKVAETSLRVVRHTNAFRLTLLLIDLTTTYLAPVRIDQQLPNELERSQTLANKLQQSSAQDPNSRLSHTEVILIRHAQVVIGKATDMYDASWAAESAKMLHSSTEYRRLAAWVYTLNTIRQDQRYLDHLDSNSRTTDMSRSAMDKHQHTDTREDECDNDLGADIVESALDTGTEAFQSRAWKEAESLFHEALRILQQLPKHQLKLFDLYSLHYKLAVVAYHTHESADAEEALKSFIQQSTSSDEQRGCNCNATHLLSQLYIRTGYIDRAKVECEKALQARRRLLGKQSEASLESLALMGHIYVLMDNRALAKSCIAMIPEGRREAILTTVETSLGAAVEHLDFSSLLTPPLLKDSPRPRHQEAQSLRNEACASPVGLGLKTHVYGSSSTTAYSPATSPWQSTRSVTMASLSLSDSRQRSPTIASSEACSPVNENANDRSLSRKDILNKVGCQPRDRIEEAVCKGDLPTLINLLGKKKGFWRSGMRKRVRPERVTALHFAALFGETDMAQRLVNSNFNVNEIPFGYSTSLTPLHFAIGARQVDMVEFLVANGARPTEPDTWSSLAGQLMSRSWLVKTMSESEKEFVSHRMILILNILIKQGWDVNAPIETSGKTVLHQAVSFWTGSYQWDLNLRDTVTTFLCERGADAFRANKEGRTPYDLASTSGHQNLLSILEHGARRKELDASVAHLVELPS</sequence>
<keyword evidence="1" id="KW-0040">ANK repeat</keyword>
<dbReference type="InterPro" id="IPR002110">
    <property type="entry name" value="Ankyrin_rpt"/>
</dbReference>
<dbReference type="EMBL" id="MU006217">
    <property type="protein sequence ID" value="KAF2832182.1"/>
    <property type="molecule type" value="Genomic_DNA"/>
</dbReference>
<keyword evidence="4" id="KW-1185">Reference proteome</keyword>
<reference evidence="3" key="1">
    <citation type="journal article" date="2020" name="Stud. Mycol.">
        <title>101 Dothideomycetes genomes: a test case for predicting lifestyles and emergence of pathogens.</title>
        <authorList>
            <person name="Haridas S."/>
            <person name="Albert R."/>
            <person name="Binder M."/>
            <person name="Bloem J."/>
            <person name="Labutti K."/>
            <person name="Salamov A."/>
            <person name="Andreopoulos B."/>
            <person name="Baker S."/>
            <person name="Barry K."/>
            <person name="Bills G."/>
            <person name="Bluhm B."/>
            <person name="Cannon C."/>
            <person name="Castanera R."/>
            <person name="Culley D."/>
            <person name="Daum C."/>
            <person name="Ezra D."/>
            <person name="Gonzalez J."/>
            <person name="Henrissat B."/>
            <person name="Kuo A."/>
            <person name="Liang C."/>
            <person name="Lipzen A."/>
            <person name="Lutzoni F."/>
            <person name="Magnuson J."/>
            <person name="Mondo S."/>
            <person name="Nolan M."/>
            <person name="Ohm R."/>
            <person name="Pangilinan J."/>
            <person name="Park H.-J."/>
            <person name="Ramirez L."/>
            <person name="Alfaro M."/>
            <person name="Sun H."/>
            <person name="Tritt A."/>
            <person name="Yoshinaga Y."/>
            <person name="Zwiers L.-H."/>
            <person name="Turgeon B."/>
            <person name="Goodwin S."/>
            <person name="Spatafora J."/>
            <person name="Crous P."/>
            <person name="Grigoriev I."/>
        </authorList>
    </citation>
    <scope>NUCLEOTIDE SEQUENCE</scope>
    <source>
        <strain evidence="3">CBS 113818</strain>
    </source>
</reference>
<feature type="compositionally biased region" description="Basic and acidic residues" evidence="2">
    <location>
        <begin position="260"/>
        <end position="269"/>
    </location>
</feature>
<evidence type="ECO:0000256" key="1">
    <source>
        <dbReference type="PROSITE-ProRule" id="PRU00023"/>
    </source>
</evidence>
<dbReference type="Proteomes" id="UP000799424">
    <property type="component" value="Unassembled WGS sequence"/>
</dbReference>
<dbReference type="SMART" id="SM00248">
    <property type="entry name" value="ANK"/>
    <property type="match status" value="4"/>
</dbReference>
<dbReference type="Gene3D" id="1.25.40.20">
    <property type="entry name" value="Ankyrin repeat-containing domain"/>
    <property type="match status" value="2"/>
</dbReference>
<gene>
    <name evidence="3" type="ORF">CC86DRAFT_390339</name>
</gene>
<dbReference type="Pfam" id="PF12796">
    <property type="entry name" value="Ank_2"/>
    <property type="match status" value="1"/>
</dbReference>
<protein>
    <submittedName>
        <fullName evidence="3">Uncharacterized protein</fullName>
    </submittedName>
</protein>
<evidence type="ECO:0000313" key="3">
    <source>
        <dbReference type="EMBL" id="KAF2832182.1"/>
    </source>
</evidence>
<name>A0A6A7AFY7_9PLEO</name>
<feature type="compositionally biased region" description="Polar residues" evidence="2">
    <location>
        <begin position="528"/>
        <end position="552"/>
    </location>
</feature>
<dbReference type="OrthoDB" id="194358at2759"/>
<dbReference type="PANTHER" id="PTHR24133:SF40">
    <property type="entry name" value="ANKYRIN REPEAT DOMAIN 44"/>
    <property type="match status" value="1"/>
</dbReference>
<dbReference type="AlphaFoldDB" id="A0A6A7AFY7"/>
<feature type="region of interest" description="Disordered" evidence="2">
    <location>
        <begin position="248"/>
        <end position="275"/>
    </location>
</feature>
<dbReference type="PANTHER" id="PTHR24133">
    <property type="entry name" value="ANKYRIN DOMAIN-CONTAINING"/>
    <property type="match status" value="1"/>
</dbReference>
<dbReference type="PROSITE" id="PS50088">
    <property type="entry name" value="ANK_REPEAT"/>
    <property type="match status" value="1"/>
</dbReference>